<sequence>MMDNPKVVIWSHSDHRADFYELPTDGAAMHVALGWLLQHYAEVKLWMGVETSEGAELYLTGVPAQAALVEQLRVYEEEPSIFEEITGISAACVNE</sequence>
<accession>A0ABZ0RHT6</accession>
<organism evidence="1 2">
    <name type="scientific">Coraliomargarita algicola</name>
    <dbReference type="NCBI Taxonomy" id="3092156"/>
    <lineage>
        <taxon>Bacteria</taxon>
        <taxon>Pseudomonadati</taxon>
        <taxon>Verrucomicrobiota</taxon>
        <taxon>Opitutia</taxon>
        <taxon>Puniceicoccales</taxon>
        <taxon>Coraliomargaritaceae</taxon>
        <taxon>Coraliomargarita</taxon>
    </lineage>
</organism>
<dbReference type="RefSeq" id="WP_319831289.1">
    <property type="nucleotide sequence ID" value="NZ_CP138858.1"/>
</dbReference>
<gene>
    <name evidence="1" type="ORF">SH580_13010</name>
</gene>
<evidence type="ECO:0000313" key="2">
    <source>
        <dbReference type="Proteomes" id="UP001324993"/>
    </source>
</evidence>
<dbReference type="Proteomes" id="UP001324993">
    <property type="component" value="Chromosome"/>
</dbReference>
<evidence type="ECO:0000313" key="1">
    <source>
        <dbReference type="EMBL" id="WPJ94355.1"/>
    </source>
</evidence>
<reference evidence="1 2" key="1">
    <citation type="submission" date="2023-11" db="EMBL/GenBank/DDBJ databases">
        <title>Coraliomargarita sp. nov., isolated from marine algae.</title>
        <authorList>
            <person name="Lee J.K."/>
            <person name="Baek J.H."/>
            <person name="Kim J.M."/>
            <person name="Choi D.G."/>
            <person name="Jeon C.O."/>
        </authorList>
    </citation>
    <scope>NUCLEOTIDE SEQUENCE [LARGE SCALE GENOMIC DNA]</scope>
    <source>
        <strain evidence="1 2">J2-16</strain>
    </source>
</reference>
<proteinExistence type="predicted"/>
<keyword evidence="2" id="KW-1185">Reference proteome</keyword>
<name>A0ABZ0RHT6_9BACT</name>
<dbReference type="EMBL" id="CP138858">
    <property type="protein sequence ID" value="WPJ94355.1"/>
    <property type="molecule type" value="Genomic_DNA"/>
</dbReference>
<evidence type="ECO:0008006" key="3">
    <source>
        <dbReference type="Google" id="ProtNLM"/>
    </source>
</evidence>
<protein>
    <recommendedName>
        <fullName evidence="3">Aminopeptidase</fullName>
    </recommendedName>
</protein>